<dbReference type="InterPro" id="IPR055346">
    <property type="entry name" value="Fe-S_cluster_assembly_SufBD"/>
</dbReference>
<dbReference type="PANTHER" id="PTHR43575:SF1">
    <property type="entry name" value="PROTEIN ABCI7, CHLOROPLASTIC"/>
    <property type="match status" value="1"/>
</dbReference>
<feature type="domain" description="SUF system FeS cluster assembly SufBD core" evidence="1">
    <location>
        <begin position="1"/>
        <end position="57"/>
    </location>
</feature>
<dbReference type="GO" id="GO:0016226">
    <property type="term" value="P:iron-sulfur cluster assembly"/>
    <property type="evidence" value="ECO:0007669"/>
    <property type="project" value="InterPro"/>
</dbReference>
<dbReference type="SUPFAM" id="SSF101960">
    <property type="entry name" value="Stabilizer of iron transporter SufD"/>
    <property type="match status" value="1"/>
</dbReference>
<evidence type="ECO:0000313" key="2">
    <source>
        <dbReference type="EMBL" id="SVD38293.1"/>
    </source>
</evidence>
<sequence>LNENAEFDAKPELEIYADDVKCSHGSTSGSLDENSIFYLMSRGLNHKEAKKLLINGFLLDVVEKITDLEIKKLIKEIIGVSE</sequence>
<evidence type="ECO:0000259" key="1">
    <source>
        <dbReference type="Pfam" id="PF01458"/>
    </source>
</evidence>
<name>A0A382UVL7_9ZZZZ</name>
<reference evidence="2" key="1">
    <citation type="submission" date="2018-05" db="EMBL/GenBank/DDBJ databases">
        <authorList>
            <person name="Lanie J.A."/>
            <person name="Ng W.-L."/>
            <person name="Kazmierczak K.M."/>
            <person name="Andrzejewski T.M."/>
            <person name="Davidsen T.M."/>
            <person name="Wayne K.J."/>
            <person name="Tettelin H."/>
            <person name="Glass J.I."/>
            <person name="Rusch D."/>
            <person name="Podicherti R."/>
            <person name="Tsui H.-C.T."/>
            <person name="Winkler M.E."/>
        </authorList>
    </citation>
    <scope>NUCLEOTIDE SEQUENCE</scope>
</reference>
<feature type="non-terminal residue" evidence="2">
    <location>
        <position position="1"/>
    </location>
</feature>
<gene>
    <name evidence="2" type="ORF">METZ01_LOCUS391147</name>
</gene>
<dbReference type="EMBL" id="UINC01147143">
    <property type="protein sequence ID" value="SVD38293.1"/>
    <property type="molecule type" value="Genomic_DNA"/>
</dbReference>
<dbReference type="Pfam" id="PF01458">
    <property type="entry name" value="SUFBD_core"/>
    <property type="match status" value="1"/>
</dbReference>
<dbReference type="PANTHER" id="PTHR43575">
    <property type="entry name" value="PROTEIN ABCI7, CHLOROPLASTIC"/>
    <property type="match status" value="1"/>
</dbReference>
<proteinExistence type="predicted"/>
<dbReference type="AlphaFoldDB" id="A0A382UVL7"/>
<organism evidence="2">
    <name type="scientific">marine metagenome</name>
    <dbReference type="NCBI Taxonomy" id="408172"/>
    <lineage>
        <taxon>unclassified sequences</taxon>
        <taxon>metagenomes</taxon>
        <taxon>ecological metagenomes</taxon>
    </lineage>
</organism>
<dbReference type="InterPro" id="IPR037284">
    <property type="entry name" value="SUF_FeS_clus_asmbl_SufBD_sf"/>
</dbReference>
<accession>A0A382UVL7</accession>
<dbReference type="InterPro" id="IPR000825">
    <property type="entry name" value="SUF_FeS_clus_asmbl_SufBD_core"/>
</dbReference>
<protein>
    <recommendedName>
        <fullName evidence="1">SUF system FeS cluster assembly SufBD core domain-containing protein</fullName>
    </recommendedName>
</protein>